<evidence type="ECO:0000256" key="6">
    <source>
        <dbReference type="ARBA" id="ARBA00023012"/>
    </source>
</evidence>
<dbReference type="Pfam" id="PF02518">
    <property type="entry name" value="HATPase_c"/>
    <property type="match status" value="1"/>
</dbReference>
<dbReference type="InterPro" id="IPR000014">
    <property type="entry name" value="PAS"/>
</dbReference>
<dbReference type="Proteomes" id="UP001486565">
    <property type="component" value="Chromosome"/>
</dbReference>
<evidence type="ECO:0000256" key="4">
    <source>
        <dbReference type="ARBA" id="ARBA00022679"/>
    </source>
</evidence>
<dbReference type="InterPro" id="IPR004358">
    <property type="entry name" value="Sig_transdc_His_kin-like_C"/>
</dbReference>
<evidence type="ECO:0000256" key="5">
    <source>
        <dbReference type="ARBA" id="ARBA00022777"/>
    </source>
</evidence>
<reference evidence="8 9" key="1">
    <citation type="submission" date="2023-03" db="EMBL/GenBank/DDBJ databases">
        <title>Novel Species.</title>
        <authorList>
            <person name="Ma S."/>
        </authorList>
    </citation>
    <scope>NUCLEOTIDE SEQUENCE [LARGE SCALE GENOMIC DNA]</scope>
    <source>
        <strain evidence="8 9">LIND6LT2</strain>
    </source>
</reference>
<dbReference type="SUPFAM" id="SSF55874">
    <property type="entry name" value="ATPase domain of HSP90 chaperone/DNA topoisomerase II/histidine kinase"/>
    <property type="match status" value="1"/>
</dbReference>
<keyword evidence="9" id="KW-1185">Reference proteome</keyword>
<evidence type="ECO:0000313" key="8">
    <source>
        <dbReference type="EMBL" id="WZL69311.1"/>
    </source>
</evidence>
<feature type="domain" description="Histidine kinase" evidence="7">
    <location>
        <begin position="161"/>
        <end position="375"/>
    </location>
</feature>
<dbReference type="CDD" id="cd00130">
    <property type="entry name" value="PAS"/>
    <property type="match status" value="1"/>
</dbReference>
<accession>A0ABZ2Y3Y6</accession>
<protein>
    <recommendedName>
        <fullName evidence="2">histidine kinase</fullName>
        <ecNumber evidence="2">2.7.13.3</ecNumber>
    </recommendedName>
</protein>
<dbReference type="InterPro" id="IPR003661">
    <property type="entry name" value="HisK_dim/P_dom"/>
</dbReference>
<dbReference type="EC" id="2.7.13.3" evidence="2"/>
<keyword evidence="5 8" id="KW-0418">Kinase</keyword>
<dbReference type="Pfam" id="PF00512">
    <property type="entry name" value="HisKA"/>
    <property type="match status" value="1"/>
</dbReference>
<dbReference type="SMART" id="SM00388">
    <property type="entry name" value="HisKA"/>
    <property type="match status" value="1"/>
</dbReference>
<proteinExistence type="predicted"/>
<dbReference type="PANTHER" id="PTHR43711">
    <property type="entry name" value="TWO-COMPONENT HISTIDINE KINASE"/>
    <property type="match status" value="1"/>
</dbReference>
<keyword evidence="4 8" id="KW-0808">Transferase</keyword>
<dbReference type="InterPro" id="IPR035965">
    <property type="entry name" value="PAS-like_dom_sf"/>
</dbReference>
<dbReference type="Gene3D" id="1.10.287.130">
    <property type="match status" value="1"/>
</dbReference>
<evidence type="ECO:0000313" key="9">
    <source>
        <dbReference type="Proteomes" id="UP001486565"/>
    </source>
</evidence>
<comment type="catalytic activity">
    <reaction evidence="1">
        <text>ATP + protein L-histidine = ADP + protein N-phospho-L-histidine.</text>
        <dbReference type="EC" id="2.7.13.3"/>
    </reaction>
</comment>
<dbReference type="GO" id="GO:0004673">
    <property type="term" value="F:protein histidine kinase activity"/>
    <property type="evidence" value="ECO:0007669"/>
    <property type="project" value="UniProtKB-EC"/>
</dbReference>
<dbReference type="SUPFAM" id="SSF47384">
    <property type="entry name" value="Homodimeric domain of signal transducing histidine kinase"/>
    <property type="match status" value="1"/>
</dbReference>
<dbReference type="CDD" id="cd00082">
    <property type="entry name" value="HisKA"/>
    <property type="match status" value="1"/>
</dbReference>
<evidence type="ECO:0000256" key="1">
    <source>
        <dbReference type="ARBA" id="ARBA00000085"/>
    </source>
</evidence>
<keyword evidence="3" id="KW-0597">Phosphoprotein</keyword>
<dbReference type="NCBIfam" id="TIGR00229">
    <property type="entry name" value="sensory_box"/>
    <property type="match status" value="1"/>
</dbReference>
<organism evidence="8 9">
    <name type="scientific">Defluviitalea saccharophila</name>
    <dbReference type="NCBI Taxonomy" id="879970"/>
    <lineage>
        <taxon>Bacteria</taxon>
        <taxon>Bacillati</taxon>
        <taxon>Bacillota</taxon>
        <taxon>Clostridia</taxon>
        <taxon>Lachnospirales</taxon>
        <taxon>Defluviitaleaceae</taxon>
        <taxon>Defluviitalea</taxon>
    </lineage>
</organism>
<dbReference type="InterPro" id="IPR050736">
    <property type="entry name" value="Sensor_HK_Regulatory"/>
</dbReference>
<name>A0ABZ2Y3Y6_9FIRM</name>
<dbReference type="PRINTS" id="PR00344">
    <property type="entry name" value="BCTRLSENSOR"/>
</dbReference>
<dbReference type="PROSITE" id="PS50109">
    <property type="entry name" value="HIS_KIN"/>
    <property type="match status" value="1"/>
</dbReference>
<dbReference type="InterPro" id="IPR005467">
    <property type="entry name" value="His_kinase_dom"/>
</dbReference>
<evidence type="ECO:0000259" key="7">
    <source>
        <dbReference type="PROSITE" id="PS50109"/>
    </source>
</evidence>
<dbReference type="InterPro" id="IPR036097">
    <property type="entry name" value="HisK_dim/P_sf"/>
</dbReference>
<dbReference type="PANTHER" id="PTHR43711:SF26">
    <property type="entry name" value="SENSOR HISTIDINE KINASE RCSC"/>
    <property type="match status" value="1"/>
</dbReference>
<evidence type="ECO:0000256" key="3">
    <source>
        <dbReference type="ARBA" id="ARBA00022553"/>
    </source>
</evidence>
<dbReference type="SMART" id="SM00091">
    <property type="entry name" value="PAS"/>
    <property type="match status" value="1"/>
</dbReference>
<dbReference type="SUPFAM" id="SSF55785">
    <property type="entry name" value="PYP-like sensor domain (PAS domain)"/>
    <property type="match status" value="1"/>
</dbReference>
<dbReference type="RefSeq" id="WP_341876307.1">
    <property type="nucleotide sequence ID" value="NZ_CP121687.1"/>
</dbReference>
<dbReference type="SMART" id="SM00387">
    <property type="entry name" value="HATPase_c"/>
    <property type="match status" value="1"/>
</dbReference>
<dbReference type="CDD" id="cd16922">
    <property type="entry name" value="HATPase_EvgS-ArcB-TorS-like"/>
    <property type="match status" value="1"/>
</dbReference>
<dbReference type="Gene3D" id="3.30.565.10">
    <property type="entry name" value="Histidine kinase-like ATPase, C-terminal domain"/>
    <property type="match status" value="1"/>
</dbReference>
<dbReference type="EMBL" id="CP121687">
    <property type="protein sequence ID" value="WZL69311.1"/>
    <property type="molecule type" value="Genomic_DNA"/>
</dbReference>
<sequence>MCDDIKENTFEDNEERYKNLVQVLPELVFIHDDKRIFYCNQSAANMTGVQDTKELLDTSILEMVPSKMQYSFRNFIMKSLEEDIEPTYFQTKFMDKNGEIKYVEIITTKYNFQGYPALLSVVRDITHVRKINDLEKDIEQSKRLLDDALEYDKMKTEYFATISHELRTPLNVILAAIQLLKLESDQENKYMKMMQQNCFRLLRLVNNIIDMTRIEANYFDIKVQSFDIIKLIKSTVLSVSEYTNKKGINLFFNTNVEEKMILCDPDQMERIILNLLSNSIKFTQRGGNIWVSVYDYGKKINIIVKDDGIGIPQDKQEYIFNRFHQVDKSFTRKHEGSGLGLFLVKALVEKHKGEIIVRSELGKGSEFIIEIPCDTFLETENIPYFPNEYSNYYYNGEKIPIELSDIY</sequence>
<evidence type="ECO:0000256" key="2">
    <source>
        <dbReference type="ARBA" id="ARBA00012438"/>
    </source>
</evidence>
<gene>
    <name evidence="8" type="ORF">QBE51_10970</name>
</gene>
<dbReference type="InterPro" id="IPR003594">
    <property type="entry name" value="HATPase_dom"/>
</dbReference>
<dbReference type="Pfam" id="PF13426">
    <property type="entry name" value="PAS_9"/>
    <property type="match status" value="1"/>
</dbReference>
<dbReference type="Gene3D" id="3.30.450.20">
    <property type="entry name" value="PAS domain"/>
    <property type="match status" value="1"/>
</dbReference>
<keyword evidence="6" id="KW-0902">Two-component regulatory system</keyword>
<dbReference type="InterPro" id="IPR036890">
    <property type="entry name" value="HATPase_C_sf"/>
</dbReference>